<proteinExistence type="predicted"/>
<protein>
    <recommendedName>
        <fullName evidence="1">RING-type domain-containing protein</fullName>
    </recommendedName>
</protein>
<dbReference type="InterPro" id="IPR001841">
    <property type="entry name" value="Znf_RING"/>
</dbReference>
<evidence type="ECO:0000259" key="1">
    <source>
        <dbReference type="PROSITE" id="PS50089"/>
    </source>
</evidence>
<dbReference type="PROSITE" id="PS50089">
    <property type="entry name" value="ZF_RING_2"/>
    <property type="match status" value="1"/>
</dbReference>
<feature type="domain" description="RING-type" evidence="1">
    <location>
        <begin position="123"/>
        <end position="169"/>
    </location>
</feature>
<accession>A0A6C0H766</accession>
<dbReference type="EMBL" id="MN739895">
    <property type="protein sequence ID" value="QHT76329.1"/>
    <property type="molecule type" value="Genomic_DNA"/>
</dbReference>
<reference evidence="2" key="1">
    <citation type="journal article" date="2020" name="Nature">
        <title>Giant virus diversity and host interactions through global metagenomics.</title>
        <authorList>
            <person name="Schulz F."/>
            <person name="Roux S."/>
            <person name="Paez-Espino D."/>
            <person name="Jungbluth S."/>
            <person name="Walsh D.A."/>
            <person name="Denef V.J."/>
            <person name="McMahon K.D."/>
            <person name="Konstantinidis K.T."/>
            <person name="Eloe-Fadrosh E.A."/>
            <person name="Kyrpides N.C."/>
            <person name="Woyke T."/>
        </authorList>
    </citation>
    <scope>NUCLEOTIDE SEQUENCE</scope>
    <source>
        <strain evidence="2">GVMAG-M-3300023179-73</strain>
    </source>
</reference>
<evidence type="ECO:0000313" key="2">
    <source>
        <dbReference type="EMBL" id="QHT76329.1"/>
    </source>
</evidence>
<dbReference type="AlphaFoldDB" id="A0A6C0H766"/>
<organism evidence="2">
    <name type="scientific">viral metagenome</name>
    <dbReference type="NCBI Taxonomy" id="1070528"/>
    <lineage>
        <taxon>unclassified sequences</taxon>
        <taxon>metagenomes</taxon>
        <taxon>organismal metagenomes</taxon>
    </lineage>
</organism>
<name>A0A6C0H766_9ZZZZ</name>
<sequence>MNVVTDAYLSDYRRRIKSISQRFLLIGIQIIDIERINCKILGSSNRMYTLEIVKSEFAPFVYTSCNCPDCTIRKVTCKHMYWFGTKQLGVSHPNLWTVEIIELFIMNNTRFHVQFATGRNETCPICLEPINYHQEHTICCTMVCQNSVHSMCWRRYHFSSFSDKCVVCRSKSMPSIF</sequence>